<dbReference type="PRINTS" id="PR00463">
    <property type="entry name" value="EP450I"/>
</dbReference>
<keyword evidence="7" id="KW-0503">Monooxygenase</keyword>
<dbReference type="EMBL" id="LUEZ02000014">
    <property type="protein sequence ID" value="RDB27628.1"/>
    <property type="molecule type" value="Genomic_DNA"/>
</dbReference>
<dbReference type="Proteomes" id="UP000076154">
    <property type="component" value="Unassembled WGS sequence"/>
</dbReference>
<keyword evidence="5 6" id="KW-0408">Iron</keyword>
<dbReference type="PANTHER" id="PTHR46206">
    <property type="entry name" value="CYTOCHROME P450"/>
    <property type="match status" value="1"/>
</dbReference>
<gene>
    <name evidence="8" type="primary">CYP503A1_2</name>
    <name evidence="8" type="ORF">Hypma_003299</name>
</gene>
<dbReference type="GO" id="GO:0016705">
    <property type="term" value="F:oxidoreductase activity, acting on paired donors, with incorporation or reduction of molecular oxygen"/>
    <property type="evidence" value="ECO:0007669"/>
    <property type="project" value="InterPro"/>
</dbReference>
<keyword evidence="6 7" id="KW-0349">Heme</keyword>
<dbReference type="GO" id="GO:0020037">
    <property type="term" value="F:heme binding"/>
    <property type="evidence" value="ECO:0007669"/>
    <property type="project" value="InterPro"/>
</dbReference>
<proteinExistence type="inferred from homology"/>
<dbReference type="Pfam" id="PF00067">
    <property type="entry name" value="p450"/>
    <property type="match status" value="1"/>
</dbReference>
<organism evidence="8 9">
    <name type="scientific">Hypsizygus marmoreus</name>
    <name type="common">White beech mushroom</name>
    <name type="synonym">Agaricus marmoreus</name>
    <dbReference type="NCBI Taxonomy" id="39966"/>
    <lineage>
        <taxon>Eukaryota</taxon>
        <taxon>Fungi</taxon>
        <taxon>Dikarya</taxon>
        <taxon>Basidiomycota</taxon>
        <taxon>Agaricomycotina</taxon>
        <taxon>Agaricomycetes</taxon>
        <taxon>Agaricomycetidae</taxon>
        <taxon>Agaricales</taxon>
        <taxon>Tricholomatineae</taxon>
        <taxon>Lyophyllaceae</taxon>
        <taxon>Hypsizygus</taxon>
    </lineage>
</organism>
<comment type="cofactor">
    <cofactor evidence="1 6">
        <name>heme</name>
        <dbReference type="ChEBI" id="CHEBI:30413"/>
    </cofactor>
</comment>
<evidence type="ECO:0000256" key="3">
    <source>
        <dbReference type="ARBA" id="ARBA00022723"/>
    </source>
</evidence>
<evidence type="ECO:0000313" key="8">
    <source>
        <dbReference type="EMBL" id="RDB27628.1"/>
    </source>
</evidence>
<dbReference type="SUPFAM" id="SSF48264">
    <property type="entry name" value="Cytochrome P450"/>
    <property type="match status" value="1"/>
</dbReference>
<dbReference type="CDD" id="cd11041">
    <property type="entry name" value="CYP503A1-like"/>
    <property type="match status" value="1"/>
</dbReference>
<keyword evidence="3 6" id="KW-0479">Metal-binding</keyword>
<accession>A0A369K0X5</accession>
<keyword evidence="9" id="KW-1185">Reference proteome</keyword>
<dbReference type="InParanoid" id="A0A369K0X5"/>
<dbReference type="PROSITE" id="PS00086">
    <property type="entry name" value="CYTOCHROME_P450"/>
    <property type="match status" value="1"/>
</dbReference>
<dbReference type="OrthoDB" id="1844152at2759"/>
<reference evidence="8" key="1">
    <citation type="submission" date="2018-04" db="EMBL/GenBank/DDBJ databases">
        <title>Whole genome sequencing of Hypsizygus marmoreus.</title>
        <authorList>
            <person name="Choi I.-G."/>
            <person name="Min B."/>
            <person name="Kim J.-G."/>
            <person name="Kim S."/>
            <person name="Oh Y.-L."/>
            <person name="Kong W.-S."/>
            <person name="Park H."/>
            <person name="Jeong J."/>
            <person name="Song E.-S."/>
        </authorList>
    </citation>
    <scope>NUCLEOTIDE SEQUENCE [LARGE SCALE GENOMIC DNA]</scope>
    <source>
        <strain evidence="8">51987-8</strain>
    </source>
</reference>
<evidence type="ECO:0000256" key="6">
    <source>
        <dbReference type="PIRSR" id="PIRSR602401-1"/>
    </source>
</evidence>
<dbReference type="InterPro" id="IPR036396">
    <property type="entry name" value="Cyt_P450_sf"/>
</dbReference>
<dbReference type="InterPro" id="IPR002401">
    <property type="entry name" value="Cyt_P450_E_grp-I"/>
</dbReference>
<dbReference type="InterPro" id="IPR017972">
    <property type="entry name" value="Cyt_P450_CS"/>
</dbReference>
<keyword evidence="4 7" id="KW-0560">Oxidoreductase</keyword>
<dbReference type="InterPro" id="IPR001128">
    <property type="entry name" value="Cyt_P450"/>
</dbReference>
<evidence type="ECO:0000313" key="9">
    <source>
        <dbReference type="Proteomes" id="UP000076154"/>
    </source>
</evidence>
<feature type="binding site" description="axial binding residue" evidence="6">
    <location>
        <position position="446"/>
    </location>
    <ligand>
        <name>heme</name>
        <dbReference type="ChEBI" id="CHEBI:30413"/>
    </ligand>
    <ligandPart>
        <name>Fe</name>
        <dbReference type="ChEBI" id="CHEBI:18248"/>
    </ligandPart>
</feature>
<protein>
    <submittedName>
        <fullName evidence="8">Ent-kaurene oxidase</fullName>
    </submittedName>
</protein>
<comment type="similarity">
    <text evidence="2 7">Belongs to the cytochrome P450 family.</text>
</comment>
<comment type="caution">
    <text evidence="8">The sequence shown here is derived from an EMBL/GenBank/DDBJ whole genome shotgun (WGS) entry which is preliminary data.</text>
</comment>
<evidence type="ECO:0000256" key="7">
    <source>
        <dbReference type="RuleBase" id="RU000461"/>
    </source>
</evidence>
<dbReference type="PRINTS" id="PR00385">
    <property type="entry name" value="P450"/>
</dbReference>
<evidence type="ECO:0000256" key="2">
    <source>
        <dbReference type="ARBA" id="ARBA00010617"/>
    </source>
</evidence>
<dbReference type="Gene3D" id="1.10.630.10">
    <property type="entry name" value="Cytochrome P450"/>
    <property type="match status" value="1"/>
</dbReference>
<evidence type="ECO:0000256" key="4">
    <source>
        <dbReference type="ARBA" id="ARBA00023002"/>
    </source>
</evidence>
<dbReference type="GO" id="GO:0004497">
    <property type="term" value="F:monooxygenase activity"/>
    <property type="evidence" value="ECO:0007669"/>
    <property type="project" value="UniProtKB-KW"/>
</dbReference>
<dbReference type="GO" id="GO:0005506">
    <property type="term" value="F:iron ion binding"/>
    <property type="evidence" value="ECO:0007669"/>
    <property type="project" value="InterPro"/>
</dbReference>
<sequence length="500" mass="57125">MFLESLTKLDYGALTLGSLFLFAAFYRRLPGRQLEHIPSVGSSSQLFSFIEAFKFLVDSPASVRKGCEKYGHSIFRVPTWDRWIVIVHGPKFIEDLRKAPEEVLSFHDATNEQLQITYTLGDRISDNPYHIPIVRSQLTRSLAAIFPSLQEEVAAAFEDIIPADKEWKKYRALEIMMPIICRASNRIFVGYPLCRDLDYMDMNIQFTITVMKAAGVLKLLPSLLRPMAAYFLTSVPATVDRAAEHLRPIVKERRCKIDEYGKDYPDKPIDMLTWLMDEAEGDETTLRNLTLRILTINFAAIHTSTMAFTHALFYLAEHPEYVRPMRDEIKEIVDQEGWTHSGLSKMVKLDSFIKESQRLNPLSSSMMDRVARTPFTFSDGTYIPAGTTLQVAVQAAHLDDTNYDDPTVFDPFRFVDKTNKVNVGRKVDMTSTHADFVAFGHGRHACPGRFFAANELKLMLAHILMTYDVKLEGEHPKNMWFVTVCIPNTKGEVLFRKRVD</sequence>
<name>A0A369K0X5_HYPMA</name>
<evidence type="ECO:0000256" key="5">
    <source>
        <dbReference type="ARBA" id="ARBA00023004"/>
    </source>
</evidence>
<dbReference type="STRING" id="39966.A0A369K0X5"/>
<evidence type="ECO:0000256" key="1">
    <source>
        <dbReference type="ARBA" id="ARBA00001971"/>
    </source>
</evidence>
<dbReference type="AlphaFoldDB" id="A0A369K0X5"/>